<evidence type="ECO:0000259" key="5">
    <source>
        <dbReference type="PROSITE" id="PS50853"/>
    </source>
</evidence>
<feature type="region of interest" description="Disordered" evidence="3">
    <location>
        <begin position="664"/>
        <end position="687"/>
    </location>
</feature>
<dbReference type="GO" id="GO:0043235">
    <property type="term" value="C:receptor complex"/>
    <property type="evidence" value="ECO:0007669"/>
    <property type="project" value="TreeGrafter"/>
</dbReference>
<keyword evidence="1" id="KW-0326">Glycosidase</keyword>
<dbReference type="AlphaFoldDB" id="A0A8J3ND85"/>
<dbReference type="InterPro" id="IPR013783">
    <property type="entry name" value="Ig-like_fold"/>
</dbReference>
<keyword evidence="4" id="KW-0812">Transmembrane</keyword>
<dbReference type="SMART" id="SM00060">
    <property type="entry name" value="FN3"/>
    <property type="match status" value="4"/>
</dbReference>
<dbReference type="InterPro" id="IPR036116">
    <property type="entry name" value="FN3_sf"/>
</dbReference>
<evidence type="ECO:0000313" key="7">
    <source>
        <dbReference type="Proteomes" id="UP000612808"/>
    </source>
</evidence>
<evidence type="ECO:0000256" key="1">
    <source>
        <dbReference type="ARBA" id="ARBA00023295"/>
    </source>
</evidence>
<proteinExistence type="predicted"/>
<keyword evidence="2" id="KW-0119">Carbohydrate metabolism</keyword>
<feature type="transmembrane region" description="Helical" evidence="4">
    <location>
        <begin position="21"/>
        <end position="43"/>
    </location>
</feature>
<dbReference type="GO" id="GO:0016798">
    <property type="term" value="F:hydrolase activity, acting on glycosyl bonds"/>
    <property type="evidence" value="ECO:0007669"/>
    <property type="project" value="UniProtKB-KW"/>
</dbReference>
<dbReference type="EMBL" id="BOMB01000033">
    <property type="protein sequence ID" value="GID14811.1"/>
    <property type="molecule type" value="Genomic_DNA"/>
</dbReference>
<evidence type="ECO:0000313" key="6">
    <source>
        <dbReference type="EMBL" id="GID14811.1"/>
    </source>
</evidence>
<dbReference type="InterPro" id="IPR003961">
    <property type="entry name" value="FN3_dom"/>
</dbReference>
<dbReference type="PANTHER" id="PTHR46957">
    <property type="entry name" value="CYTOKINE RECEPTOR"/>
    <property type="match status" value="1"/>
</dbReference>
<reference evidence="6" key="1">
    <citation type="submission" date="2021-01" db="EMBL/GenBank/DDBJ databases">
        <title>Whole genome shotgun sequence of Actinocatenispora rupis NBRC 107355.</title>
        <authorList>
            <person name="Komaki H."/>
            <person name="Tamura T."/>
        </authorList>
    </citation>
    <scope>NUCLEOTIDE SEQUENCE</scope>
    <source>
        <strain evidence="6">NBRC 107355</strain>
    </source>
</reference>
<protein>
    <recommendedName>
        <fullName evidence="5">Fibronectin type-III domain-containing protein</fullName>
    </recommendedName>
</protein>
<dbReference type="InterPro" id="IPR050713">
    <property type="entry name" value="RTP_Phos/Ushers"/>
</dbReference>
<dbReference type="PANTHER" id="PTHR46957:SF10">
    <property type="entry name" value="PROTEIN TYROSINE PHOSPHATASE, RECEPTOR TYPE, H"/>
    <property type="match status" value="1"/>
</dbReference>
<keyword evidence="1" id="KW-0378">Hydrolase</keyword>
<dbReference type="SUPFAM" id="SSF49265">
    <property type="entry name" value="Fibronectin type III"/>
    <property type="match status" value="2"/>
</dbReference>
<feature type="region of interest" description="Disordered" evidence="3">
    <location>
        <begin position="382"/>
        <end position="424"/>
    </location>
</feature>
<dbReference type="CDD" id="cd00063">
    <property type="entry name" value="FN3"/>
    <property type="match status" value="3"/>
</dbReference>
<dbReference type="SUPFAM" id="SSF50969">
    <property type="entry name" value="YVTN repeat-like/Quinoprotein amine dehydrogenase"/>
    <property type="match status" value="1"/>
</dbReference>
<comment type="caution">
    <text evidence="6">The sequence shown here is derived from an EMBL/GenBank/DDBJ whole genome shotgun (WGS) entry which is preliminary data.</text>
</comment>
<sequence length="855" mass="87551">MRRGGTGEPRAHRTGPSRRSGGFISIGLVLALSVGLVGTVLGVGATSRSLDVADGNIWLWSSKPAQVSRVNANSGRVDVNQPLLDSRGHHVEVTQNDKYLLLHDLDAGKVTSVDLTRMGFTGSLQVPKGAGVRVALSGDKAALIDQAKGQVRGFDPATLRTTQATVQLPAPLAGGDFDSSGHLWLGVPSQGTVVSVTVSAASARVARTESVTAPDHPMVVTVLDHGVLAADTSGRDIAVVTDTVTTLTAPQPLTGVTAPGRTVGDLAVLTQPRTGRVMPVSLGKGAKPAVFALPSGVSPGAATPFAGRIYVPDAKRHLVYVFDSRGKSLGTLGLAGATGPLELEVREGHLMINAPDSSVARVVDDDGVTRIVDKYRSDVPGGDGDLSVIAAPAPGNQGKDTKKPSPGDQGKAQDGPPGPPIPVTALAASHRVTLSWPQPAENGAPVQRYDVSWDGGHRRVAAGTRSLVVTGLHNGRTYSFGVTATNKFGTGPTALSDQVTPGGKTPDVPQGVRAVVNKDGTVGVSWGAADQARDYVVQPSNGGQAATVTGTSATFDTLTGGQSYTFTVVARSSGGIASRPSAPSNAVTPFTAPGAPAVSVGNTTKDSITVNWQAAPDNGSPVTRYYAQLNNGTPAKANGTSHTFTGLQPATQYTITVWAENKAGPGEKQTVTATSGKPAPPTVSVSVTGRDTTSITVSVQASQSATNCTVAVQGGASQACAAGTSSHTFSGLAPSSDYAFTATVTDAYQQQASGSANGSTQVVSTSNACTNAADGCTVGIYSGPWQNQNGSSKVGEWAQGASVNIQCRTTGQSIYAYNQNGYRRSDVWLKIPGRGYVPWSYSDMSEGTRDSLPTC</sequence>
<dbReference type="PROSITE" id="PS50853">
    <property type="entry name" value="FN3"/>
    <property type="match status" value="2"/>
</dbReference>
<dbReference type="RefSeq" id="WP_203662761.1">
    <property type="nucleotide sequence ID" value="NZ_BAAAZM010000004.1"/>
</dbReference>
<dbReference type="GO" id="GO:0000272">
    <property type="term" value="P:polysaccharide catabolic process"/>
    <property type="evidence" value="ECO:0007669"/>
    <property type="project" value="UniProtKB-KW"/>
</dbReference>
<keyword evidence="2" id="KW-0624">Polysaccharide degradation</keyword>
<dbReference type="InterPro" id="IPR011044">
    <property type="entry name" value="Quino_amine_DH_bsu"/>
</dbReference>
<keyword evidence="4" id="KW-1133">Transmembrane helix</keyword>
<evidence type="ECO:0000256" key="3">
    <source>
        <dbReference type="SAM" id="MobiDB-lite"/>
    </source>
</evidence>
<keyword evidence="7" id="KW-1185">Reference proteome</keyword>
<dbReference type="Proteomes" id="UP000612808">
    <property type="component" value="Unassembled WGS sequence"/>
</dbReference>
<feature type="domain" description="Fibronectin type-III" evidence="5">
    <location>
        <begin position="592"/>
        <end position="679"/>
    </location>
</feature>
<keyword evidence="4" id="KW-0472">Membrane</keyword>
<accession>A0A8J3ND85</accession>
<dbReference type="Gene3D" id="2.60.40.10">
    <property type="entry name" value="Immunoglobulins"/>
    <property type="match status" value="3"/>
</dbReference>
<organism evidence="6 7">
    <name type="scientific">Actinocatenispora rupis</name>
    <dbReference type="NCBI Taxonomy" id="519421"/>
    <lineage>
        <taxon>Bacteria</taxon>
        <taxon>Bacillati</taxon>
        <taxon>Actinomycetota</taxon>
        <taxon>Actinomycetes</taxon>
        <taxon>Micromonosporales</taxon>
        <taxon>Micromonosporaceae</taxon>
        <taxon>Actinocatenispora</taxon>
    </lineage>
</organism>
<gene>
    <name evidence="6" type="ORF">Aru02nite_57000</name>
</gene>
<dbReference type="Pfam" id="PF00041">
    <property type="entry name" value="fn3"/>
    <property type="match status" value="3"/>
</dbReference>
<evidence type="ECO:0000256" key="2">
    <source>
        <dbReference type="ARBA" id="ARBA00023326"/>
    </source>
</evidence>
<evidence type="ECO:0000256" key="4">
    <source>
        <dbReference type="SAM" id="Phobius"/>
    </source>
</evidence>
<feature type="domain" description="Fibronectin type-III" evidence="5">
    <location>
        <begin position="416"/>
        <end position="508"/>
    </location>
</feature>
<name>A0A8J3ND85_9ACTN</name>
<dbReference type="PRINTS" id="PR00014">
    <property type="entry name" value="FNTYPEIII"/>
</dbReference>